<sequence length="239" mass="25923">MADNATTAPDAQIDHASSIRYWSSVSPNVNGMLGGFPQISRIDLRGSANFLAKLRRLIPSVSPGKLPLGVDCGAGIGRVTDGFLSNACEVVDIVEPVESFARVIRDGPLKQQGKVGDIYITGLEQWMPNKTYDLIWNQWCVGHLTDAQLVAYLVRCKGALSESGLIVIKENVSTDADGEDIYDEVDSSVTRTGGKFKHLFKEAGLSLIKTEEQLGFPKSLGLFPVMFYALRPNSAEVSS</sequence>
<dbReference type="Pfam" id="PF05891">
    <property type="entry name" value="Methyltransf_PK"/>
    <property type="match status" value="1"/>
</dbReference>
<dbReference type="PIRSF" id="PIRSF016958">
    <property type="entry name" value="DUF858_MeTrfase_lik"/>
    <property type="match status" value="1"/>
</dbReference>
<evidence type="ECO:0000256" key="4">
    <source>
        <dbReference type="ARBA" id="ARBA00022691"/>
    </source>
</evidence>
<dbReference type="EC" id="2.1.1.244" evidence="5"/>
<name>A0ABR3Y6J8_9EURO</name>
<comment type="similarity">
    <text evidence="1">Belongs to the methyltransferase superfamily. NTM1 family.</text>
</comment>
<dbReference type="InterPro" id="IPR029063">
    <property type="entry name" value="SAM-dependent_MTases_sf"/>
</dbReference>
<accession>A0ABR3Y6J8</accession>
<keyword evidence="4" id="KW-0949">S-adenosyl-L-methionine</keyword>
<dbReference type="Proteomes" id="UP001583193">
    <property type="component" value="Unassembled WGS sequence"/>
</dbReference>
<gene>
    <name evidence="11" type="ORF">Plec18167_002554</name>
</gene>
<reference evidence="11 12" key="1">
    <citation type="journal article" date="2024" name="IMA Fungus">
        <title>IMA Genome - F19 : A genome assembly and annotation guide to empower mycologists, including annotated draft genome sequences of Ceratocystis pirilliformis, Diaporthe australafricana, Fusarium ophioides, Paecilomyces lecythidis, and Sporothrix stenoceras.</title>
        <authorList>
            <person name="Aylward J."/>
            <person name="Wilson A.M."/>
            <person name="Visagie C.M."/>
            <person name="Spraker J."/>
            <person name="Barnes I."/>
            <person name="Buitendag C."/>
            <person name="Ceriani C."/>
            <person name="Del Mar Angel L."/>
            <person name="du Plessis D."/>
            <person name="Fuchs T."/>
            <person name="Gasser K."/>
            <person name="Kramer D."/>
            <person name="Li W."/>
            <person name="Munsamy K."/>
            <person name="Piso A."/>
            <person name="Price J.L."/>
            <person name="Sonnekus B."/>
            <person name="Thomas C."/>
            <person name="van der Nest A."/>
            <person name="van Dijk A."/>
            <person name="van Heerden A."/>
            <person name="van Vuuren N."/>
            <person name="Yilmaz N."/>
            <person name="Duong T.A."/>
            <person name="van der Merwe N.A."/>
            <person name="Wingfield M.J."/>
            <person name="Wingfield B.D."/>
        </authorList>
    </citation>
    <scope>NUCLEOTIDE SEQUENCE [LARGE SCALE GENOMIC DNA]</scope>
    <source>
        <strain evidence="11 12">CMW 18167</strain>
    </source>
</reference>
<dbReference type="PANTHER" id="PTHR12753:SF0">
    <property type="entry name" value="ALPHA N-TERMINAL PROTEIN METHYLTRANSFERASE 1"/>
    <property type="match status" value="1"/>
</dbReference>
<dbReference type="EMBL" id="JAVDPF010000005">
    <property type="protein sequence ID" value="KAL1883550.1"/>
    <property type="molecule type" value="Genomic_DNA"/>
</dbReference>
<proteinExistence type="inferred from homology"/>
<evidence type="ECO:0000256" key="7">
    <source>
        <dbReference type="ARBA" id="ARBA00043129"/>
    </source>
</evidence>
<organism evidence="11 12">
    <name type="scientific">Paecilomyces lecythidis</name>
    <dbReference type="NCBI Taxonomy" id="3004212"/>
    <lineage>
        <taxon>Eukaryota</taxon>
        <taxon>Fungi</taxon>
        <taxon>Dikarya</taxon>
        <taxon>Ascomycota</taxon>
        <taxon>Pezizomycotina</taxon>
        <taxon>Eurotiomycetes</taxon>
        <taxon>Eurotiomycetidae</taxon>
        <taxon>Eurotiales</taxon>
        <taxon>Thermoascaceae</taxon>
        <taxon>Paecilomyces</taxon>
    </lineage>
</organism>
<evidence type="ECO:0000256" key="5">
    <source>
        <dbReference type="ARBA" id="ARBA00039112"/>
    </source>
</evidence>
<evidence type="ECO:0000313" key="12">
    <source>
        <dbReference type="Proteomes" id="UP001583193"/>
    </source>
</evidence>
<evidence type="ECO:0000313" key="11">
    <source>
        <dbReference type="EMBL" id="KAL1883550.1"/>
    </source>
</evidence>
<comment type="catalytic activity">
    <reaction evidence="9">
        <text>N-terminal L-prolyl-L-prolyl-L-lysyl-[protein] + 2 S-adenosyl-L-methionine = N-terminal N,N-dimethyl-L-prolyl-L-prolyl-L-lysyl-[protein] + 2 S-adenosyl-L-homocysteine + 2 H(+)</text>
        <dbReference type="Rhea" id="RHEA:54736"/>
        <dbReference type="Rhea" id="RHEA-COMP:13787"/>
        <dbReference type="Rhea" id="RHEA-COMP:13974"/>
        <dbReference type="ChEBI" id="CHEBI:15378"/>
        <dbReference type="ChEBI" id="CHEBI:57856"/>
        <dbReference type="ChEBI" id="CHEBI:59789"/>
        <dbReference type="ChEBI" id="CHEBI:138059"/>
        <dbReference type="ChEBI" id="CHEBI:138318"/>
        <dbReference type="EC" id="2.1.1.244"/>
    </reaction>
</comment>
<evidence type="ECO:0000256" key="3">
    <source>
        <dbReference type="ARBA" id="ARBA00022679"/>
    </source>
</evidence>
<evidence type="ECO:0000256" key="9">
    <source>
        <dbReference type="ARBA" id="ARBA00047885"/>
    </source>
</evidence>
<dbReference type="SUPFAM" id="SSF53335">
    <property type="entry name" value="S-adenosyl-L-methionine-dependent methyltransferases"/>
    <property type="match status" value="1"/>
</dbReference>
<protein>
    <recommendedName>
        <fullName evidence="6">Alpha N-terminal protein methyltransferase 1</fullName>
        <ecNumber evidence="5">2.1.1.244</ecNumber>
    </recommendedName>
    <alternativeName>
        <fullName evidence="7">X-Pro-Lys N-terminal protein methyltransferase 1</fullName>
    </alternativeName>
</protein>
<keyword evidence="12" id="KW-1185">Reference proteome</keyword>
<dbReference type="InterPro" id="IPR008576">
    <property type="entry name" value="MeTrfase_NTM1"/>
</dbReference>
<evidence type="ECO:0000256" key="10">
    <source>
        <dbReference type="ARBA" id="ARBA00048167"/>
    </source>
</evidence>
<comment type="catalytic activity">
    <reaction evidence="8">
        <text>N-terminal L-seryl-L-prolyl-L-lysyl-[protein] + 3 S-adenosyl-L-methionine = N-terminal N,N,N-trimethyl-L-seryl-L-prolyl-L-lysyl-[protein] + 3 S-adenosyl-L-homocysteine + 3 H(+)</text>
        <dbReference type="Rhea" id="RHEA:54724"/>
        <dbReference type="Rhea" id="RHEA-COMP:13789"/>
        <dbReference type="Rhea" id="RHEA-COMP:13973"/>
        <dbReference type="ChEBI" id="CHEBI:15378"/>
        <dbReference type="ChEBI" id="CHEBI:57856"/>
        <dbReference type="ChEBI" id="CHEBI:59789"/>
        <dbReference type="ChEBI" id="CHEBI:138061"/>
        <dbReference type="ChEBI" id="CHEBI:138317"/>
        <dbReference type="EC" id="2.1.1.244"/>
    </reaction>
</comment>
<dbReference type="PANTHER" id="PTHR12753">
    <property type="entry name" value="AD-003 - RELATED"/>
    <property type="match status" value="1"/>
</dbReference>
<keyword evidence="3" id="KW-0808">Transferase</keyword>
<evidence type="ECO:0000256" key="6">
    <source>
        <dbReference type="ARBA" id="ARBA00039449"/>
    </source>
</evidence>
<comment type="catalytic activity">
    <reaction evidence="10">
        <text>N-terminal L-alanyl-L-prolyl-L-lysyl-[protein] + 3 S-adenosyl-L-methionine = N-terminal N,N,N-trimethyl-L-alanyl-L-prolyl-L-lysyl-[protein] + 3 S-adenosyl-L-homocysteine + 3 H(+)</text>
        <dbReference type="Rhea" id="RHEA:54712"/>
        <dbReference type="Rhea" id="RHEA-COMP:13785"/>
        <dbReference type="Rhea" id="RHEA-COMP:13971"/>
        <dbReference type="ChEBI" id="CHEBI:15378"/>
        <dbReference type="ChEBI" id="CHEBI:57856"/>
        <dbReference type="ChEBI" id="CHEBI:59789"/>
        <dbReference type="ChEBI" id="CHEBI:138057"/>
        <dbReference type="ChEBI" id="CHEBI:138315"/>
        <dbReference type="EC" id="2.1.1.244"/>
    </reaction>
</comment>
<evidence type="ECO:0000256" key="2">
    <source>
        <dbReference type="ARBA" id="ARBA00022603"/>
    </source>
</evidence>
<evidence type="ECO:0000256" key="1">
    <source>
        <dbReference type="ARBA" id="ARBA00009059"/>
    </source>
</evidence>
<keyword evidence="2" id="KW-0489">Methyltransferase</keyword>
<dbReference type="Gene3D" id="3.40.50.150">
    <property type="entry name" value="Vaccinia Virus protein VP39"/>
    <property type="match status" value="1"/>
</dbReference>
<comment type="caution">
    <text evidence="11">The sequence shown here is derived from an EMBL/GenBank/DDBJ whole genome shotgun (WGS) entry which is preliminary data.</text>
</comment>
<evidence type="ECO:0000256" key="8">
    <source>
        <dbReference type="ARBA" id="ARBA00047306"/>
    </source>
</evidence>